<sequence length="139" mass="15078">MKRILISILSMLLLLVFAGCQAEKSSGINLINGKPEWFFAPSKEGRIGGVGVSGVHVDGKTGQKSLATQRALEEIARQMGVKVQSFSSLKSVSDTSSGTTTSGETSSFFTVDGTEVRARIEAIWEDPYTQELYIWMVAQ</sequence>
<proteinExistence type="predicted"/>
<name>A0A4R1KAF5_9BACT</name>
<evidence type="ECO:0000313" key="2">
    <source>
        <dbReference type="EMBL" id="TCK60883.1"/>
    </source>
</evidence>
<organism evidence="2 3">
    <name type="scientific">Seleniivibrio woodruffii</name>
    <dbReference type="NCBI Taxonomy" id="1078050"/>
    <lineage>
        <taxon>Bacteria</taxon>
        <taxon>Pseudomonadati</taxon>
        <taxon>Deferribacterota</taxon>
        <taxon>Deferribacteres</taxon>
        <taxon>Deferribacterales</taxon>
        <taxon>Geovibrionaceae</taxon>
        <taxon>Seleniivibrio</taxon>
    </lineage>
</organism>
<dbReference type="Proteomes" id="UP000294614">
    <property type="component" value="Unassembled WGS sequence"/>
</dbReference>
<dbReference type="OrthoDB" id="9815741at2"/>
<feature type="chain" id="PRO_5020372819" description="LPP20 lipoprotein" evidence="1">
    <location>
        <begin position="23"/>
        <end position="139"/>
    </location>
</feature>
<gene>
    <name evidence="2" type="ORF">C8D98_1762</name>
</gene>
<keyword evidence="1" id="KW-0732">Signal</keyword>
<evidence type="ECO:0000313" key="3">
    <source>
        <dbReference type="Proteomes" id="UP000294614"/>
    </source>
</evidence>
<accession>A0A4R1KAF5</accession>
<reference evidence="2 3" key="1">
    <citation type="submission" date="2019-03" db="EMBL/GenBank/DDBJ databases">
        <title>Genomic Encyclopedia of Type Strains, Phase IV (KMG-IV): sequencing the most valuable type-strain genomes for metagenomic binning, comparative biology and taxonomic classification.</title>
        <authorList>
            <person name="Goeker M."/>
        </authorList>
    </citation>
    <scope>NUCLEOTIDE SEQUENCE [LARGE SCALE GENOMIC DNA]</scope>
    <source>
        <strain evidence="2 3">DSM 24984</strain>
    </source>
</reference>
<keyword evidence="3" id="KW-1185">Reference proteome</keyword>
<dbReference type="EMBL" id="SMGG01000004">
    <property type="protein sequence ID" value="TCK60883.1"/>
    <property type="molecule type" value="Genomic_DNA"/>
</dbReference>
<dbReference type="PROSITE" id="PS51257">
    <property type="entry name" value="PROKAR_LIPOPROTEIN"/>
    <property type="match status" value="1"/>
</dbReference>
<dbReference type="Gene3D" id="3.10.28.20">
    <property type="entry name" value="Acetamidase/Formamidase-like domains"/>
    <property type="match status" value="1"/>
</dbReference>
<evidence type="ECO:0008006" key="4">
    <source>
        <dbReference type="Google" id="ProtNLM"/>
    </source>
</evidence>
<protein>
    <recommendedName>
        <fullName evidence="4">LPP20 lipoprotein</fullName>
    </recommendedName>
</protein>
<dbReference type="RefSeq" id="WP_132873744.1">
    <property type="nucleotide sequence ID" value="NZ_JBLJBI010000012.1"/>
</dbReference>
<feature type="signal peptide" evidence="1">
    <location>
        <begin position="1"/>
        <end position="22"/>
    </location>
</feature>
<comment type="caution">
    <text evidence="2">The sequence shown here is derived from an EMBL/GenBank/DDBJ whole genome shotgun (WGS) entry which is preliminary data.</text>
</comment>
<evidence type="ECO:0000256" key="1">
    <source>
        <dbReference type="SAM" id="SignalP"/>
    </source>
</evidence>
<dbReference type="AlphaFoldDB" id="A0A4R1KAF5"/>